<evidence type="ECO:0000256" key="3">
    <source>
        <dbReference type="ARBA" id="ARBA00023157"/>
    </source>
</evidence>
<evidence type="ECO:0000256" key="5">
    <source>
        <dbReference type="SAM" id="MobiDB-lite"/>
    </source>
</evidence>
<dbReference type="PROSITE" id="PS50026">
    <property type="entry name" value="EGF_3"/>
    <property type="match status" value="3"/>
</dbReference>
<dbReference type="GO" id="GO:0005509">
    <property type="term" value="F:calcium ion binding"/>
    <property type="evidence" value="ECO:0007669"/>
    <property type="project" value="InterPro"/>
</dbReference>
<sequence>MKPIQVSYAHACCVCKKNSQDGRGQAVCTPASDRPSIAELVPPRGRRPSVGASVAAIPSDTSGPSCSLDSDVLSHCLPVRRPLPHTHTISPLILFFTSRFSITIRCWRISMATAHFLLQLLAIWGILGTVSCQSEEDGTYHFSEQQQGRTVWIVDDTSVPWIGSFQYLGSFSNAQTVLLTVVDSSTGATLGECATSRANGSAPRWERFQWELSMDGLQCSSSNGNPTRTPFPHTDNPRTFSVRIQAGKGPACIRELLVQNENPVGCPPHLSRNSFSSSFFNCSCPYAEVADESELESSDHGSLETSPQFPLFKGIGVETTMTTSPWTLSPSPCATHQCHNNGTCLVTQEGTATCLCRNGFTGSQCELDLCSSVPCQNGGFCRSNGGMAFCECPAGFTGLLCESNIDERTTRCNPECSNGQCVELNGAASCECRQGFTGLNCNVLDVCLGDAACSMFGNAAKCVLDETMEKLSSPSLINGTYDCRCPHPEHGQYVDCMELHAPKSTTPGSAPASPTFPVLEISQLPVFETTALPTTREEVEEETMTSAETEATDLPKMVENNSNPSAGFTHPPIFPTASITIEAATTPRTTPRFVESLTSHSLHPVITNTDGSSTFIFPQTPQTTPSTSTTNFVMVPNPKFVSPQRPVSTEEPSMEKSEEEETTESEQTTHERVETFPTPGTMGGPVSIQTPETPTIKEITQPTTTEPEDYEEQDEEEVSTASPTITAPAITMTLPSTSTTEIVEDSNEAATQATLPFWMTSTVETDEPPTPQEPAVIPDSTSSEAPETNEELEPEPSSTTLATTVIDVQQKENNKQTSAAASWIIAIIALIVLGLLLLATSLFVLRYIRQSRKLHGKYNPAREEHALSAAYAMPMSHIAKEERLI</sequence>
<keyword evidence="1 4" id="KW-0245">EGF-like domain</keyword>
<feature type="region of interest" description="Disordered" evidence="5">
    <location>
        <begin position="620"/>
        <end position="722"/>
    </location>
</feature>
<feature type="disulfide bond" evidence="4">
    <location>
        <begin position="432"/>
        <end position="441"/>
    </location>
</feature>
<dbReference type="FunFam" id="2.10.25.10:FF:000373">
    <property type="entry name" value="sushi, nidogen and EGF-like domain-containing protein 1"/>
    <property type="match status" value="1"/>
</dbReference>
<dbReference type="SMART" id="SM00181">
    <property type="entry name" value="EGF"/>
    <property type="match status" value="4"/>
</dbReference>
<feature type="domain" description="EGF-like" evidence="7">
    <location>
        <begin position="367"/>
        <end position="402"/>
    </location>
</feature>
<feature type="domain" description="EGF-like" evidence="7">
    <location>
        <begin position="329"/>
        <end position="366"/>
    </location>
</feature>
<dbReference type="PROSITE" id="PS00022">
    <property type="entry name" value="EGF_1"/>
    <property type="match status" value="3"/>
</dbReference>
<feature type="compositionally biased region" description="Acidic residues" evidence="5">
    <location>
        <begin position="706"/>
        <end position="718"/>
    </location>
</feature>
<evidence type="ECO:0000313" key="8">
    <source>
        <dbReference type="EMBL" id="CAD6189135.1"/>
    </source>
</evidence>
<dbReference type="CDD" id="cd00054">
    <property type="entry name" value="EGF_CA"/>
    <property type="match status" value="3"/>
</dbReference>
<feature type="disulfide bond" evidence="4">
    <location>
        <begin position="356"/>
        <end position="365"/>
    </location>
</feature>
<feature type="domain" description="EGF-like" evidence="7">
    <location>
        <begin position="408"/>
        <end position="442"/>
    </location>
</feature>
<dbReference type="InterPro" id="IPR000742">
    <property type="entry name" value="EGF"/>
</dbReference>
<dbReference type="PANTHER" id="PTHR24049">
    <property type="entry name" value="CRUMBS FAMILY MEMBER"/>
    <property type="match status" value="1"/>
</dbReference>
<evidence type="ECO:0000259" key="7">
    <source>
        <dbReference type="PROSITE" id="PS50026"/>
    </source>
</evidence>
<dbReference type="SMART" id="SM00179">
    <property type="entry name" value="EGF_CA"/>
    <property type="match status" value="3"/>
</dbReference>
<accession>A0A8S1H0S4</accession>
<keyword evidence="2" id="KW-0677">Repeat</keyword>
<keyword evidence="6" id="KW-1133">Transmembrane helix</keyword>
<gene>
    <name evidence="8" type="ORF">CAUJ_LOCUS5054</name>
</gene>
<feature type="transmembrane region" description="Helical" evidence="6">
    <location>
        <begin position="820"/>
        <end position="845"/>
    </location>
</feature>
<name>A0A8S1H0S4_9PELO</name>
<dbReference type="InterPro" id="IPR001881">
    <property type="entry name" value="EGF-like_Ca-bd_dom"/>
</dbReference>
<dbReference type="SUPFAM" id="SSF57196">
    <property type="entry name" value="EGF/Laminin"/>
    <property type="match status" value="2"/>
</dbReference>
<organism evidence="8 9">
    <name type="scientific">Caenorhabditis auriculariae</name>
    <dbReference type="NCBI Taxonomy" id="2777116"/>
    <lineage>
        <taxon>Eukaryota</taxon>
        <taxon>Metazoa</taxon>
        <taxon>Ecdysozoa</taxon>
        <taxon>Nematoda</taxon>
        <taxon>Chromadorea</taxon>
        <taxon>Rhabditida</taxon>
        <taxon>Rhabditina</taxon>
        <taxon>Rhabditomorpha</taxon>
        <taxon>Rhabditoidea</taxon>
        <taxon>Rhabditidae</taxon>
        <taxon>Peloderinae</taxon>
        <taxon>Caenorhabditis</taxon>
    </lineage>
</organism>
<protein>
    <recommendedName>
        <fullName evidence="7">EGF-like domain-containing protein</fullName>
    </recommendedName>
</protein>
<dbReference type="Proteomes" id="UP000835052">
    <property type="component" value="Unassembled WGS sequence"/>
</dbReference>
<comment type="caution">
    <text evidence="4">Lacks conserved residue(s) required for the propagation of feature annotation.</text>
</comment>
<proteinExistence type="predicted"/>
<keyword evidence="6" id="KW-0812">Transmembrane</keyword>
<evidence type="ECO:0000256" key="2">
    <source>
        <dbReference type="ARBA" id="ARBA00022737"/>
    </source>
</evidence>
<evidence type="ECO:0000256" key="1">
    <source>
        <dbReference type="ARBA" id="ARBA00022536"/>
    </source>
</evidence>
<reference evidence="8" key="1">
    <citation type="submission" date="2020-10" db="EMBL/GenBank/DDBJ databases">
        <authorList>
            <person name="Kikuchi T."/>
        </authorList>
    </citation>
    <scope>NUCLEOTIDE SEQUENCE</scope>
    <source>
        <strain evidence="8">NKZ352</strain>
    </source>
</reference>
<feature type="disulfide bond" evidence="4">
    <location>
        <begin position="392"/>
        <end position="401"/>
    </location>
</feature>
<dbReference type="PROSITE" id="PS01186">
    <property type="entry name" value="EGF_2"/>
    <property type="match status" value="3"/>
</dbReference>
<keyword evidence="9" id="KW-1185">Reference proteome</keyword>
<evidence type="ECO:0000256" key="6">
    <source>
        <dbReference type="SAM" id="Phobius"/>
    </source>
</evidence>
<evidence type="ECO:0000313" key="9">
    <source>
        <dbReference type="Proteomes" id="UP000835052"/>
    </source>
</evidence>
<comment type="caution">
    <text evidence="8">The sequence shown here is derived from an EMBL/GenBank/DDBJ whole genome shotgun (WGS) entry which is preliminary data.</text>
</comment>
<dbReference type="GO" id="GO:0016020">
    <property type="term" value="C:membrane"/>
    <property type="evidence" value="ECO:0007669"/>
    <property type="project" value="UniProtKB-SubCell"/>
</dbReference>
<dbReference type="Pfam" id="PF00008">
    <property type="entry name" value="EGF"/>
    <property type="match status" value="2"/>
</dbReference>
<dbReference type="InterPro" id="IPR051022">
    <property type="entry name" value="Notch_Cell-Fate_Det"/>
</dbReference>
<dbReference type="OrthoDB" id="283575at2759"/>
<keyword evidence="3 4" id="KW-1015">Disulfide bond</keyword>
<dbReference type="EMBL" id="CAJGYM010000010">
    <property type="protein sequence ID" value="CAD6189135.1"/>
    <property type="molecule type" value="Genomic_DNA"/>
</dbReference>
<feature type="compositionally biased region" description="Low complexity" evidence="5">
    <location>
        <begin position="620"/>
        <end position="630"/>
    </location>
</feature>
<keyword evidence="6" id="KW-0472">Membrane</keyword>
<dbReference type="AlphaFoldDB" id="A0A8S1H0S4"/>
<dbReference type="Gene3D" id="2.10.25.10">
    <property type="entry name" value="Laminin"/>
    <property type="match status" value="2"/>
</dbReference>
<feature type="region of interest" description="Disordered" evidence="5">
    <location>
        <begin position="762"/>
        <end position="799"/>
    </location>
</feature>
<evidence type="ECO:0000256" key="4">
    <source>
        <dbReference type="PROSITE-ProRule" id="PRU00076"/>
    </source>
</evidence>